<dbReference type="EMBL" id="BMAR01000018">
    <property type="protein sequence ID" value="GFR47353.1"/>
    <property type="molecule type" value="Genomic_DNA"/>
</dbReference>
<dbReference type="Proteomes" id="UP001054857">
    <property type="component" value="Unassembled WGS sequence"/>
</dbReference>
<protein>
    <submittedName>
        <fullName evidence="3">Uncharacterized protein</fullName>
    </submittedName>
</protein>
<accession>A0AAD3DT07</accession>
<feature type="compositionally biased region" description="Basic residues" evidence="1">
    <location>
        <begin position="110"/>
        <end position="122"/>
    </location>
</feature>
<sequence length="405" mass="42024">MGVIIGVVVGTLLMAFLVVLGCVCYNLTRERKRRERHRAESQAAVRMAYSDNAAAATSSPCPPGVNVWTTIHEGIVGVELDDSAEGGSQAGLAPEGDSSSATGREQQHNHQLHKTHMTHGRRTPAPPQQQQLGSSMMSRLRALHAAWVASFSWDWRQQLSAPLDPLVFSSPRAGSGLGTPCSPSEQATPQEPGLPEAEKVVVKPATEQVALGDPATCMLDAASASVTSTSSAGLSDIMARSLDEFTYGSPRAVGTVEEHEGHVSMDLTPLPCVTLQLGSAGGAAALQPAVTAAGPANVLSPRSTSYYTADRSDFGSSNWGYFTARDDGSCIIGISRHPEAAEVAVVVMGGEEERAGASSSAAAVHRKVHEDGAESAAAVVNTWLVGAGYGTGAAVGLESQVESQA</sequence>
<evidence type="ECO:0000256" key="2">
    <source>
        <dbReference type="SAM" id="Phobius"/>
    </source>
</evidence>
<evidence type="ECO:0000313" key="4">
    <source>
        <dbReference type="Proteomes" id="UP001054857"/>
    </source>
</evidence>
<evidence type="ECO:0000256" key="1">
    <source>
        <dbReference type="SAM" id="MobiDB-lite"/>
    </source>
</evidence>
<gene>
    <name evidence="3" type="ORF">Agub_g9058</name>
</gene>
<keyword evidence="4" id="KW-1185">Reference proteome</keyword>
<proteinExistence type="predicted"/>
<feature type="region of interest" description="Disordered" evidence="1">
    <location>
        <begin position="174"/>
        <end position="196"/>
    </location>
</feature>
<evidence type="ECO:0000313" key="3">
    <source>
        <dbReference type="EMBL" id="GFR47353.1"/>
    </source>
</evidence>
<organism evidence="3 4">
    <name type="scientific">Astrephomene gubernaculifera</name>
    <dbReference type="NCBI Taxonomy" id="47775"/>
    <lineage>
        <taxon>Eukaryota</taxon>
        <taxon>Viridiplantae</taxon>
        <taxon>Chlorophyta</taxon>
        <taxon>core chlorophytes</taxon>
        <taxon>Chlorophyceae</taxon>
        <taxon>CS clade</taxon>
        <taxon>Chlamydomonadales</taxon>
        <taxon>Astrephomenaceae</taxon>
        <taxon>Astrephomene</taxon>
    </lineage>
</organism>
<feature type="transmembrane region" description="Helical" evidence="2">
    <location>
        <begin position="6"/>
        <end position="28"/>
    </location>
</feature>
<comment type="caution">
    <text evidence="3">The sequence shown here is derived from an EMBL/GenBank/DDBJ whole genome shotgun (WGS) entry which is preliminary data.</text>
</comment>
<keyword evidence="2" id="KW-0472">Membrane</keyword>
<name>A0AAD3DT07_9CHLO</name>
<reference evidence="3 4" key="1">
    <citation type="journal article" date="2021" name="Sci. Rep.">
        <title>Genome sequencing of the multicellular alga Astrephomene provides insights into convergent evolution of germ-soma differentiation.</title>
        <authorList>
            <person name="Yamashita S."/>
            <person name="Yamamoto K."/>
            <person name="Matsuzaki R."/>
            <person name="Suzuki S."/>
            <person name="Yamaguchi H."/>
            <person name="Hirooka S."/>
            <person name="Minakuchi Y."/>
            <person name="Miyagishima S."/>
            <person name="Kawachi M."/>
            <person name="Toyoda A."/>
            <person name="Nozaki H."/>
        </authorList>
    </citation>
    <scope>NUCLEOTIDE SEQUENCE [LARGE SCALE GENOMIC DNA]</scope>
    <source>
        <strain evidence="3 4">NIES-4017</strain>
    </source>
</reference>
<keyword evidence="2" id="KW-0812">Transmembrane</keyword>
<dbReference type="AlphaFoldDB" id="A0AAD3DT07"/>
<feature type="region of interest" description="Disordered" evidence="1">
    <location>
        <begin position="83"/>
        <end position="136"/>
    </location>
</feature>
<keyword evidence="2" id="KW-1133">Transmembrane helix</keyword>